<reference evidence="2 3" key="1">
    <citation type="submission" date="2021-08" db="EMBL/GenBank/DDBJ databases">
        <title>Nocardioides bacterium WL0053 sp. nov., isolated from the sediment.</title>
        <authorList>
            <person name="Wang L."/>
            <person name="Zhang D."/>
            <person name="Zhang A."/>
        </authorList>
    </citation>
    <scope>NUCLEOTIDE SEQUENCE [LARGE SCALE GENOMIC DNA]</scope>
    <source>
        <strain evidence="2 3">WL0053</strain>
    </source>
</reference>
<evidence type="ECO:0000259" key="1">
    <source>
        <dbReference type="Pfam" id="PF01636"/>
    </source>
</evidence>
<dbReference type="EMBL" id="JAIEZQ010000001">
    <property type="protein sequence ID" value="MBY9073986.1"/>
    <property type="molecule type" value="Genomic_DNA"/>
</dbReference>
<gene>
    <name evidence="2" type="ORF">K1X13_04035</name>
</gene>
<evidence type="ECO:0000313" key="2">
    <source>
        <dbReference type="EMBL" id="MBY9073986.1"/>
    </source>
</evidence>
<dbReference type="RefSeq" id="WP_221023721.1">
    <property type="nucleotide sequence ID" value="NZ_JAIEZQ010000001.1"/>
</dbReference>
<protein>
    <submittedName>
        <fullName evidence="2">Aminoglycoside phosphotransferase family protein</fullName>
    </submittedName>
</protein>
<organism evidence="2 3">
    <name type="scientific">Nocardioides jiangsuensis</name>
    <dbReference type="NCBI Taxonomy" id="2866161"/>
    <lineage>
        <taxon>Bacteria</taxon>
        <taxon>Bacillati</taxon>
        <taxon>Actinomycetota</taxon>
        <taxon>Actinomycetes</taxon>
        <taxon>Propionibacteriales</taxon>
        <taxon>Nocardioidaceae</taxon>
        <taxon>Nocardioides</taxon>
    </lineage>
</organism>
<keyword evidence="3" id="KW-1185">Reference proteome</keyword>
<name>A0ABS7RG25_9ACTN</name>
<dbReference type="Pfam" id="PF01636">
    <property type="entry name" value="APH"/>
    <property type="match status" value="1"/>
</dbReference>
<dbReference type="Proteomes" id="UP000754710">
    <property type="component" value="Unassembled WGS sequence"/>
</dbReference>
<dbReference type="InterPro" id="IPR002575">
    <property type="entry name" value="Aminoglycoside_PTrfase"/>
</dbReference>
<dbReference type="InterPro" id="IPR051678">
    <property type="entry name" value="AGP_Transferase"/>
</dbReference>
<feature type="domain" description="Aminoglycoside phosphotransferase" evidence="1">
    <location>
        <begin position="87"/>
        <end position="271"/>
    </location>
</feature>
<proteinExistence type="predicted"/>
<dbReference type="SUPFAM" id="SSF56112">
    <property type="entry name" value="Protein kinase-like (PK-like)"/>
    <property type="match status" value="1"/>
</dbReference>
<sequence length="336" mass="36425">MDRLTDLDHAARRAQRHAAAAALLEDLPPLDALPVHAVAVDRTAVVHASRSRPVVRWDLTVESAHGEAAHLPVIGKAFVKGDGEQAWRLLRRLRAAGFDDPVLQVPEPFGFDPARHLLAQEEAPPVTLHALLQDELDDALPAVRRVATWLARLHAVPGADVPALPAHFESHKLTEYATALAGELPWAADRVRDLTALTVHRLDRAASDPAVLTHGDFQPKNVHLDQTRVVVIDFDRAALAPAARDLGHFLGQTLTMGAAMHGHLGAAAAWGRELLDGYVDAGGDPGAVRSTPGYVARTFAEVLFYRLVVRPVGTEAFVPAWLDAWEQHLDADGERP</sequence>
<dbReference type="PANTHER" id="PTHR21310">
    <property type="entry name" value="AMINOGLYCOSIDE PHOSPHOTRANSFERASE-RELATED-RELATED"/>
    <property type="match status" value="1"/>
</dbReference>
<dbReference type="Gene3D" id="3.90.1200.10">
    <property type="match status" value="1"/>
</dbReference>
<accession>A0ABS7RG25</accession>
<dbReference type="InterPro" id="IPR011009">
    <property type="entry name" value="Kinase-like_dom_sf"/>
</dbReference>
<comment type="caution">
    <text evidence="2">The sequence shown here is derived from an EMBL/GenBank/DDBJ whole genome shotgun (WGS) entry which is preliminary data.</text>
</comment>
<evidence type="ECO:0000313" key="3">
    <source>
        <dbReference type="Proteomes" id="UP000754710"/>
    </source>
</evidence>